<dbReference type="Gene3D" id="3.40.50.150">
    <property type="entry name" value="Vaccinia Virus protein VP39"/>
    <property type="match status" value="1"/>
</dbReference>
<comment type="caution">
    <text evidence="7">The sequence shown here is derived from an EMBL/GenBank/DDBJ whole genome shotgun (WGS) entry which is preliminary data.</text>
</comment>
<keyword evidence="5" id="KW-0949">S-adenosyl-L-methionine</keyword>
<reference evidence="8" key="1">
    <citation type="submission" date="2012-11" db="EMBL/GenBank/DDBJ databases">
        <authorList>
            <person name="Lucero-Rivera Y.E."/>
            <person name="Tovar-Ramirez D."/>
        </authorList>
    </citation>
    <scope>NUCLEOTIDE SEQUENCE [LARGE SCALE GENOMIC DNA]</scope>
    <source>
        <strain evidence="8">Araruama</strain>
    </source>
</reference>
<dbReference type="SMART" id="SM00138">
    <property type="entry name" value="MeTrc"/>
    <property type="match status" value="1"/>
</dbReference>
<dbReference type="EMBL" id="ATBP01000604">
    <property type="protein sequence ID" value="ETR69604.1"/>
    <property type="molecule type" value="Genomic_DNA"/>
</dbReference>
<dbReference type="InterPro" id="IPR022642">
    <property type="entry name" value="CheR_C"/>
</dbReference>
<comment type="catalytic activity">
    <reaction evidence="1">
        <text>L-glutamyl-[protein] + S-adenosyl-L-methionine = [protein]-L-glutamate 5-O-methyl ester + S-adenosyl-L-homocysteine</text>
        <dbReference type="Rhea" id="RHEA:24452"/>
        <dbReference type="Rhea" id="RHEA-COMP:10208"/>
        <dbReference type="Rhea" id="RHEA-COMP:10311"/>
        <dbReference type="ChEBI" id="CHEBI:29973"/>
        <dbReference type="ChEBI" id="CHEBI:57856"/>
        <dbReference type="ChEBI" id="CHEBI:59789"/>
        <dbReference type="ChEBI" id="CHEBI:82795"/>
        <dbReference type="EC" id="2.1.1.80"/>
    </reaction>
</comment>
<evidence type="ECO:0000259" key="6">
    <source>
        <dbReference type="PROSITE" id="PS50123"/>
    </source>
</evidence>
<gene>
    <name evidence="7" type="ORF">OMM_09455</name>
</gene>
<dbReference type="Pfam" id="PF03705">
    <property type="entry name" value="CheR_N"/>
    <property type="match status" value="1"/>
</dbReference>
<dbReference type="InterPro" id="IPR029063">
    <property type="entry name" value="SAM-dependent_MTases_sf"/>
</dbReference>
<dbReference type="SUPFAM" id="SSF47757">
    <property type="entry name" value="Chemotaxis receptor methyltransferase CheR, N-terminal domain"/>
    <property type="match status" value="1"/>
</dbReference>
<dbReference type="InterPro" id="IPR050903">
    <property type="entry name" value="Bact_Chemotaxis_MeTrfase"/>
</dbReference>
<evidence type="ECO:0000256" key="3">
    <source>
        <dbReference type="ARBA" id="ARBA00022603"/>
    </source>
</evidence>
<accession>A0A1V1P472</accession>
<dbReference type="InterPro" id="IPR000780">
    <property type="entry name" value="CheR_MeTrfase"/>
</dbReference>
<dbReference type="EC" id="2.1.1.80" evidence="2"/>
<organism evidence="7 8">
    <name type="scientific">Candidatus Magnetoglobus multicellularis str. Araruama</name>
    <dbReference type="NCBI Taxonomy" id="890399"/>
    <lineage>
        <taxon>Bacteria</taxon>
        <taxon>Pseudomonadati</taxon>
        <taxon>Thermodesulfobacteriota</taxon>
        <taxon>Desulfobacteria</taxon>
        <taxon>Desulfobacterales</taxon>
        <taxon>Desulfobacteraceae</taxon>
        <taxon>Candidatus Magnetoglobus</taxon>
    </lineage>
</organism>
<dbReference type="InterPro" id="IPR022641">
    <property type="entry name" value="CheR_N"/>
</dbReference>
<dbReference type="Pfam" id="PF01739">
    <property type="entry name" value="CheR"/>
    <property type="match status" value="1"/>
</dbReference>
<evidence type="ECO:0000256" key="1">
    <source>
        <dbReference type="ARBA" id="ARBA00001541"/>
    </source>
</evidence>
<evidence type="ECO:0000256" key="5">
    <source>
        <dbReference type="ARBA" id="ARBA00022691"/>
    </source>
</evidence>
<evidence type="ECO:0000256" key="4">
    <source>
        <dbReference type="ARBA" id="ARBA00022679"/>
    </source>
</evidence>
<dbReference type="GO" id="GO:0032259">
    <property type="term" value="P:methylation"/>
    <property type="evidence" value="ECO:0007669"/>
    <property type="project" value="UniProtKB-KW"/>
</dbReference>
<name>A0A1V1P472_9BACT</name>
<proteinExistence type="predicted"/>
<evidence type="ECO:0000313" key="7">
    <source>
        <dbReference type="EMBL" id="ETR69604.1"/>
    </source>
</evidence>
<dbReference type="PANTHER" id="PTHR24422">
    <property type="entry name" value="CHEMOTAXIS PROTEIN METHYLTRANSFERASE"/>
    <property type="match status" value="1"/>
</dbReference>
<feature type="non-terminal residue" evidence="7">
    <location>
        <position position="1"/>
    </location>
</feature>
<feature type="domain" description="CheR-type methyltransferase" evidence="6">
    <location>
        <begin position="1"/>
        <end position="263"/>
    </location>
</feature>
<dbReference type="PIRSF" id="PIRSF000410">
    <property type="entry name" value="CheR"/>
    <property type="match status" value="1"/>
</dbReference>
<dbReference type="Proteomes" id="UP000189670">
    <property type="component" value="Unassembled WGS sequence"/>
</dbReference>
<dbReference type="PROSITE" id="PS50123">
    <property type="entry name" value="CHER"/>
    <property type="match status" value="1"/>
</dbReference>
<dbReference type="GO" id="GO:0008983">
    <property type="term" value="F:protein-glutamate O-methyltransferase activity"/>
    <property type="evidence" value="ECO:0007669"/>
    <property type="project" value="UniProtKB-EC"/>
</dbReference>
<evidence type="ECO:0000313" key="8">
    <source>
        <dbReference type="Proteomes" id="UP000189670"/>
    </source>
</evidence>
<protein>
    <recommendedName>
        <fullName evidence="2">protein-glutamate O-methyltransferase</fullName>
        <ecNumber evidence="2">2.1.1.80</ecNumber>
    </recommendedName>
</protein>
<keyword evidence="4 7" id="KW-0808">Transferase</keyword>
<dbReference type="InterPro" id="IPR026024">
    <property type="entry name" value="Chemotaxis_MeTrfase_CheR"/>
</dbReference>
<dbReference type="Gene3D" id="1.10.155.10">
    <property type="entry name" value="Chemotaxis receptor methyltransferase CheR, N-terminal domain"/>
    <property type="match status" value="1"/>
</dbReference>
<dbReference type="InterPro" id="IPR036804">
    <property type="entry name" value="CheR_N_sf"/>
</dbReference>
<dbReference type="AlphaFoldDB" id="A0A1V1P472"/>
<sequence>AAHRIRSLIHKRLGIHIKEGKESLLRQRLWKLIQSKEFKDLNEICDHIENEKDSSLLLRLATLISTNHTYFFREKAHFDYVQTHVLPLINYKSSKIRVWSAASSSGEEVYSICMTLADSLGKNTFMDRVAILGTDISQKVLQKAEHGHYLKENLHHIPANYRLNYIDPVSKDTFCIKKELKNVCLFRRLNLNMGRYPFKQKFHIIFCRNVFIYFDMATQESICREFARNATPDGWLFISQTETLRNLNVPWEYVAPGVYRKKQ</sequence>
<dbReference type="PANTHER" id="PTHR24422:SF26">
    <property type="entry name" value="CHEMOTAXIS PROTEIN METHYLTRANSFERASE"/>
    <property type="match status" value="1"/>
</dbReference>
<dbReference type="SUPFAM" id="SSF53335">
    <property type="entry name" value="S-adenosyl-L-methionine-dependent methyltransferases"/>
    <property type="match status" value="1"/>
</dbReference>
<dbReference type="PRINTS" id="PR00996">
    <property type="entry name" value="CHERMTFRASE"/>
</dbReference>
<keyword evidence="3 7" id="KW-0489">Methyltransferase</keyword>
<evidence type="ECO:0000256" key="2">
    <source>
        <dbReference type="ARBA" id="ARBA00012534"/>
    </source>
</evidence>